<accession>A0A6A1RRA4</accession>
<feature type="signal peptide" evidence="1">
    <location>
        <begin position="1"/>
        <end position="21"/>
    </location>
</feature>
<organism evidence="2 3">
    <name type="scientific">Acinetobacter guillouiae</name>
    <name type="common">Acinetobacter genomosp. 11</name>
    <dbReference type="NCBI Taxonomy" id="106649"/>
    <lineage>
        <taxon>Bacteria</taxon>
        <taxon>Pseudomonadati</taxon>
        <taxon>Pseudomonadota</taxon>
        <taxon>Gammaproteobacteria</taxon>
        <taxon>Moraxellales</taxon>
        <taxon>Moraxellaceae</taxon>
        <taxon>Acinetobacter</taxon>
    </lineage>
</organism>
<dbReference type="AlphaFoldDB" id="A0A6A1RRA4"/>
<sequence>MKFLTTCLTLFIILPVTVACADSSTETITQKMLKPLIEQQCASELKASKIWQASSFLWTAAQQQHAQQKICGCVSENALNDVPAKQLVMATFNEAAKNKLIQQAVMNSLKGCAKEALK</sequence>
<name>A0A6A1RRA4_ACIGI</name>
<dbReference type="Proteomes" id="UP000887320">
    <property type="component" value="Unassembled WGS sequence"/>
</dbReference>
<evidence type="ECO:0000313" key="2">
    <source>
        <dbReference type="EMBL" id="MCF0264123.1"/>
    </source>
</evidence>
<evidence type="ECO:0000256" key="1">
    <source>
        <dbReference type="SAM" id="SignalP"/>
    </source>
</evidence>
<feature type="chain" id="PRO_5041174027" evidence="1">
    <location>
        <begin position="22"/>
        <end position="118"/>
    </location>
</feature>
<evidence type="ECO:0000313" key="3">
    <source>
        <dbReference type="Proteomes" id="UP000887320"/>
    </source>
</evidence>
<dbReference type="EMBL" id="JAHWXT010000001">
    <property type="protein sequence ID" value="MCF0264123.1"/>
    <property type="molecule type" value="Genomic_DNA"/>
</dbReference>
<keyword evidence="1" id="KW-0732">Signal</keyword>
<proteinExistence type="predicted"/>
<dbReference type="RefSeq" id="WP_004721183.1">
    <property type="nucleotide sequence ID" value="NZ_BBRY01000002.1"/>
</dbReference>
<reference evidence="2" key="1">
    <citation type="submission" date="2021-07" db="EMBL/GenBank/DDBJ databases">
        <authorList>
            <person name="Fernandez M."/>
            <person name="Pereira P."/>
            <person name="Torres Tejerizo G.A."/>
            <person name="Gonzalez P."/>
            <person name="Agostini E."/>
        </authorList>
    </citation>
    <scope>NUCLEOTIDE SEQUENCE</scope>
    <source>
        <strain evidence="2">SFC 500-1A</strain>
    </source>
</reference>
<protein>
    <submittedName>
        <fullName evidence="2">Uncharacterized protein</fullName>
    </submittedName>
</protein>
<dbReference type="PROSITE" id="PS51257">
    <property type="entry name" value="PROKAR_LIPOPROTEIN"/>
    <property type="match status" value="1"/>
</dbReference>
<gene>
    <name evidence="2" type="ORF">KW868_06515</name>
</gene>
<comment type="caution">
    <text evidence="2">The sequence shown here is derived from an EMBL/GenBank/DDBJ whole genome shotgun (WGS) entry which is preliminary data.</text>
</comment>